<dbReference type="PIRSF" id="PIRSF036382">
    <property type="entry name" value="RR_antiterm"/>
    <property type="match status" value="1"/>
</dbReference>
<accession>A0A0E3S6K7</accession>
<dbReference type="InterPro" id="IPR001789">
    <property type="entry name" value="Sig_transdc_resp-reg_receiver"/>
</dbReference>
<dbReference type="InterPro" id="IPR011006">
    <property type="entry name" value="CheY-like_superfamily"/>
</dbReference>
<dbReference type="InterPro" id="IPR052048">
    <property type="entry name" value="ST_Response_Regulator"/>
</dbReference>
<feature type="modified residue" description="4-aspartylphosphate" evidence="1">
    <location>
        <position position="55"/>
    </location>
</feature>
<feature type="region of interest" description="Disordered" evidence="2">
    <location>
        <begin position="127"/>
        <end position="150"/>
    </location>
</feature>
<dbReference type="PANTHER" id="PTHR43228:SF6">
    <property type="entry name" value="RESPONSE REGULATOR RECEIVER"/>
    <property type="match status" value="1"/>
</dbReference>
<dbReference type="AlphaFoldDB" id="A0A0E3S6K7"/>
<dbReference type="PATRIC" id="fig|1434111.4.peg.2170"/>
<dbReference type="CDD" id="cd17534">
    <property type="entry name" value="REC_DC-like"/>
    <property type="match status" value="1"/>
</dbReference>
<feature type="domain" description="Response regulatory" evidence="3">
    <location>
        <begin position="5"/>
        <end position="120"/>
    </location>
</feature>
<dbReference type="SMART" id="SM00448">
    <property type="entry name" value="REC"/>
    <property type="match status" value="1"/>
</dbReference>
<feature type="compositionally biased region" description="Basic and acidic residues" evidence="2">
    <location>
        <begin position="127"/>
        <end position="145"/>
    </location>
</feature>
<dbReference type="KEGG" id="mls:MSLAZ_1661"/>
<organism evidence="4 5">
    <name type="scientific">Methanosarcina lacustris Z-7289</name>
    <dbReference type="NCBI Taxonomy" id="1434111"/>
    <lineage>
        <taxon>Archaea</taxon>
        <taxon>Methanobacteriati</taxon>
        <taxon>Methanobacteriota</taxon>
        <taxon>Stenosarchaea group</taxon>
        <taxon>Methanomicrobia</taxon>
        <taxon>Methanosarcinales</taxon>
        <taxon>Methanosarcinaceae</taxon>
        <taxon>Methanosarcina</taxon>
    </lineage>
</organism>
<dbReference type="STRING" id="1434111.MSLAZ_1661"/>
<dbReference type="Gene3D" id="3.40.50.2300">
    <property type="match status" value="1"/>
</dbReference>
<evidence type="ECO:0000256" key="2">
    <source>
        <dbReference type="SAM" id="MobiDB-lite"/>
    </source>
</evidence>
<keyword evidence="5" id="KW-1185">Reference proteome</keyword>
<name>A0A0E3S6K7_9EURY</name>
<proteinExistence type="predicted"/>
<dbReference type="HOGENOM" id="CLU_000445_69_11_2"/>
<gene>
    <name evidence="4" type="ORF">MSLAZ_1661</name>
</gene>
<dbReference type="Pfam" id="PF00072">
    <property type="entry name" value="Response_reg"/>
    <property type="match status" value="1"/>
</dbReference>
<evidence type="ECO:0000259" key="3">
    <source>
        <dbReference type="PROSITE" id="PS50110"/>
    </source>
</evidence>
<reference evidence="4 5" key="1">
    <citation type="submission" date="2014-07" db="EMBL/GenBank/DDBJ databases">
        <title>Methanogenic archaea and the global carbon cycle.</title>
        <authorList>
            <person name="Henriksen J.R."/>
            <person name="Luke J."/>
            <person name="Reinhart S."/>
            <person name="Benedict M.N."/>
            <person name="Youngblut N.D."/>
            <person name="Metcalf M.E."/>
            <person name="Whitaker R.J."/>
            <person name="Metcalf W.W."/>
        </authorList>
    </citation>
    <scope>NUCLEOTIDE SEQUENCE [LARGE SCALE GENOMIC DNA]</scope>
    <source>
        <strain evidence="4 5">Z-7289</strain>
    </source>
</reference>
<dbReference type="InterPro" id="IPR008327">
    <property type="entry name" value="Sig_transdc_resp-reg_antiterm"/>
</dbReference>
<dbReference type="RefSeq" id="WP_048126124.1">
    <property type="nucleotide sequence ID" value="NZ_CP009515.1"/>
</dbReference>
<dbReference type="GO" id="GO:0000160">
    <property type="term" value="P:phosphorelay signal transduction system"/>
    <property type="evidence" value="ECO:0007669"/>
    <property type="project" value="InterPro"/>
</dbReference>
<dbReference type="EMBL" id="CP009515">
    <property type="protein sequence ID" value="AKB74922.1"/>
    <property type="molecule type" value="Genomic_DNA"/>
</dbReference>
<dbReference type="Proteomes" id="UP000033072">
    <property type="component" value="Chromosome"/>
</dbReference>
<protein>
    <submittedName>
        <fullName evidence="4">Response regulator receiver</fullName>
    </submittedName>
</protein>
<evidence type="ECO:0000313" key="5">
    <source>
        <dbReference type="Proteomes" id="UP000033072"/>
    </source>
</evidence>
<sequence>MAEGKILIVEDEHIVAMGIKRMLKSLGYTLAGVASSGEDAISKAESTFPDLVLMDIMLKGDMNGIEAAKEIKARFDVPVVYLTACSESKIVENAWKTGPLGYIVKPFDEKDLQKSIDVALRRHRMEKNELEKGSDKAEKGSDKCGKNFGKLPESVEFTESLQNLK</sequence>
<dbReference type="OrthoDB" id="2830at2157"/>
<evidence type="ECO:0000256" key="1">
    <source>
        <dbReference type="PROSITE-ProRule" id="PRU00169"/>
    </source>
</evidence>
<evidence type="ECO:0000313" key="4">
    <source>
        <dbReference type="EMBL" id="AKB74922.1"/>
    </source>
</evidence>
<dbReference type="GeneID" id="24806421"/>
<dbReference type="PANTHER" id="PTHR43228">
    <property type="entry name" value="TWO-COMPONENT RESPONSE REGULATOR"/>
    <property type="match status" value="1"/>
</dbReference>
<keyword evidence="1" id="KW-0597">Phosphoprotein</keyword>
<dbReference type="PROSITE" id="PS50110">
    <property type="entry name" value="RESPONSE_REGULATORY"/>
    <property type="match status" value="1"/>
</dbReference>
<dbReference type="SUPFAM" id="SSF52172">
    <property type="entry name" value="CheY-like"/>
    <property type="match status" value="1"/>
</dbReference>